<organism evidence="2 4">
    <name type="scientific">Kurthia zopfii</name>
    <dbReference type="NCBI Taxonomy" id="1650"/>
    <lineage>
        <taxon>Bacteria</taxon>
        <taxon>Bacillati</taxon>
        <taxon>Bacillota</taxon>
        <taxon>Bacilli</taxon>
        <taxon>Bacillales</taxon>
        <taxon>Caryophanaceae</taxon>
        <taxon>Kurthia</taxon>
    </lineage>
</organism>
<dbReference type="Proteomes" id="UP000294641">
    <property type="component" value="Unassembled WGS sequence"/>
</dbReference>
<comment type="caution">
    <text evidence="2">The sequence shown here is derived from an EMBL/GenBank/DDBJ whole genome shotgun (WGS) entry which is preliminary data.</text>
</comment>
<dbReference type="RefSeq" id="WP_109348713.1">
    <property type="nucleotide sequence ID" value="NZ_BJUE01000007.1"/>
</dbReference>
<evidence type="ECO:0000313" key="4">
    <source>
        <dbReference type="Proteomes" id="UP000254330"/>
    </source>
</evidence>
<evidence type="ECO:0000313" key="2">
    <source>
        <dbReference type="EMBL" id="STX09235.1"/>
    </source>
</evidence>
<dbReference type="OrthoDB" id="9805070at2"/>
<feature type="signal peptide" evidence="1">
    <location>
        <begin position="1"/>
        <end position="19"/>
    </location>
</feature>
<evidence type="ECO:0000256" key="1">
    <source>
        <dbReference type="SAM" id="SignalP"/>
    </source>
</evidence>
<gene>
    <name evidence="3" type="ORF">DFR61_1101</name>
    <name evidence="2" type="ORF">NCTC10597_00905</name>
</gene>
<name>A0A8B4Q965_9BACL</name>
<sequence length="187" mass="20739">MKKIILCIVLFFSFSSVFAASADAKLKDSPKTGYNLFFGSKTAVYNKPNGKKITTPPMSFGKFGEPGEPNYVKVIKFSNGGWVKVKYTTKNVKKNGHLLLNKTGYMKTNNLRASAQDGTRAFVKSSNVKLYTKPSTSSKAIKKIALGTRVEINFKGAFDHANFIKVNYVKSGKKYTGYVKTSNLKYI</sequence>
<accession>A0A8B4Q965</accession>
<evidence type="ECO:0000313" key="5">
    <source>
        <dbReference type="Proteomes" id="UP000294641"/>
    </source>
</evidence>
<feature type="chain" id="PRO_5039653153" evidence="1">
    <location>
        <begin position="20"/>
        <end position="187"/>
    </location>
</feature>
<proteinExistence type="predicted"/>
<dbReference type="EMBL" id="UGNP01000001">
    <property type="protein sequence ID" value="STX09235.1"/>
    <property type="molecule type" value="Genomic_DNA"/>
</dbReference>
<dbReference type="AlphaFoldDB" id="A0A8B4Q965"/>
<reference evidence="3 5" key="2">
    <citation type="submission" date="2019-03" db="EMBL/GenBank/DDBJ databases">
        <title>Genomic Encyclopedia of Type Strains, Phase IV (KMG-IV): sequencing the most valuable type-strain genomes for metagenomic binning, comparative biology and taxonomic classification.</title>
        <authorList>
            <person name="Goeker M."/>
        </authorList>
    </citation>
    <scope>NUCLEOTIDE SEQUENCE [LARGE SCALE GENOMIC DNA]</scope>
    <source>
        <strain evidence="3 5">DSM 20580</strain>
    </source>
</reference>
<dbReference type="EMBL" id="SNZG01000010">
    <property type="protein sequence ID" value="TDR39786.1"/>
    <property type="molecule type" value="Genomic_DNA"/>
</dbReference>
<protein>
    <submittedName>
        <fullName evidence="3">SH3 domain-containing protein</fullName>
    </submittedName>
</protein>
<reference evidence="2 4" key="1">
    <citation type="submission" date="2018-06" db="EMBL/GenBank/DDBJ databases">
        <authorList>
            <consortium name="Pathogen Informatics"/>
            <person name="Doyle S."/>
        </authorList>
    </citation>
    <scope>NUCLEOTIDE SEQUENCE [LARGE SCALE GENOMIC DNA]</scope>
    <source>
        <strain evidence="2 4">NCTC10597</strain>
    </source>
</reference>
<dbReference type="Gene3D" id="2.30.30.40">
    <property type="entry name" value="SH3 Domains"/>
    <property type="match status" value="1"/>
</dbReference>
<dbReference type="Proteomes" id="UP000254330">
    <property type="component" value="Unassembled WGS sequence"/>
</dbReference>
<evidence type="ECO:0000313" key="3">
    <source>
        <dbReference type="EMBL" id="TDR39786.1"/>
    </source>
</evidence>
<keyword evidence="1" id="KW-0732">Signal</keyword>
<keyword evidence="5" id="KW-1185">Reference proteome</keyword>